<comment type="subcellular location">
    <subcellularLocation>
        <location evidence="1">Nucleus</location>
    </subcellularLocation>
</comment>
<evidence type="ECO:0000256" key="1">
    <source>
        <dbReference type="ARBA" id="ARBA00004123"/>
    </source>
</evidence>
<dbReference type="InterPro" id="IPR011598">
    <property type="entry name" value="bHLH_dom"/>
</dbReference>
<evidence type="ECO:0000256" key="5">
    <source>
        <dbReference type="SAM" id="MobiDB-lite"/>
    </source>
</evidence>
<dbReference type="OrthoDB" id="1921805at2759"/>
<dbReference type="FunCoup" id="A0A059CCK6">
    <property type="interactions" value="1629"/>
</dbReference>
<dbReference type="InterPro" id="IPR036638">
    <property type="entry name" value="HLH_DNA-bd_sf"/>
</dbReference>
<proteinExistence type="predicted"/>
<sequence length="240" mass="26799">MESNHHLPTRKETYSMTNQMSGEYMDIPTAYAFCAVPPPQAMENLPPVHGLQFQPSTLCPKNFIVFDQTAYQSRIMFHPAIAPKFGNSGFQSYPTYVEKKDDINCAFNEQREVSYSDKEDSDDIDALLSLEEEEEEEYDEDEVSTARTNGNYGSSSPDSCSSFGSKARKLSISSLLQKSSGSSSSSSSEPKQQKMKKMVKALRGIIPGGNRMSTVTLFDEAVRYLKSLKIEAEKLGDFKD</sequence>
<dbReference type="PANTHER" id="PTHR36066">
    <property type="entry name" value="TRANSCRIPTION FACTOR BHLH145"/>
    <property type="match status" value="1"/>
</dbReference>
<dbReference type="AlphaFoldDB" id="A0A059CCK6"/>
<dbReference type="InParanoid" id="A0A059CCK6"/>
<dbReference type="PROSITE" id="PS50888">
    <property type="entry name" value="BHLH"/>
    <property type="match status" value="1"/>
</dbReference>
<dbReference type="GO" id="GO:0046983">
    <property type="term" value="F:protein dimerization activity"/>
    <property type="evidence" value="ECO:0007669"/>
    <property type="project" value="InterPro"/>
</dbReference>
<feature type="domain" description="BHLH" evidence="6">
    <location>
        <begin position="179"/>
        <end position="228"/>
    </location>
</feature>
<accession>A0A059CCK6</accession>
<dbReference type="PANTHER" id="PTHR36066:SF11">
    <property type="entry name" value="TRANSCRIPTION FACTOR BHLH144"/>
    <property type="match status" value="1"/>
</dbReference>
<gene>
    <name evidence="7" type="ORF">EUGRSUZ_D00317</name>
</gene>
<keyword evidence="3" id="KW-0804">Transcription</keyword>
<dbReference type="EMBL" id="KK198756">
    <property type="protein sequence ID" value="KCW75949.1"/>
    <property type="molecule type" value="Genomic_DNA"/>
</dbReference>
<evidence type="ECO:0000256" key="4">
    <source>
        <dbReference type="ARBA" id="ARBA00023242"/>
    </source>
</evidence>
<dbReference type="Gramene" id="KCW75949">
    <property type="protein sequence ID" value="KCW75949"/>
    <property type="gene ID" value="EUGRSUZ_D00317"/>
</dbReference>
<name>A0A059CCK6_EUCGR</name>
<evidence type="ECO:0000256" key="3">
    <source>
        <dbReference type="ARBA" id="ARBA00023163"/>
    </source>
</evidence>
<evidence type="ECO:0000256" key="2">
    <source>
        <dbReference type="ARBA" id="ARBA00023015"/>
    </source>
</evidence>
<reference evidence="7" key="1">
    <citation type="submission" date="2013-07" db="EMBL/GenBank/DDBJ databases">
        <title>The genome of Eucalyptus grandis.</title>
        <authorList>
            <person name="Schmutz J."/>
            <person name="Hayes R."/>
            <person name="Myburg A."/>
            <person name="Tuskan G."/>
            <person name="Grattapaglia D."/>
            <person name="Rokhsar D.S."/>
        </authorList>
    </citation>
    <scope>NUCLEOTIDE SEQUENCE</scope>
    <source>
        <tissue evidence="7">Leaf extractions</tissue>
    </source>
</reference>
<organism evidence="7">
    <name type="scientific">Eucalyptus grandis</name>
    <name type="common">Flooded gum</name>
    <dbReference type="NCBI Taxonomy" id="71139"/>
    <lineage>
        <taxon>Eukaryota</taxon>
        <taxon>Viridiplantae</taxon>
        <taxon>Streptophyta</taxon>
        <taxon>Embryophyta</taxon>
        <taxon>Tracheophyta</taxon>
        <taxon>Spermatophyta</taxon>
        <taxon>Magnoliopsida</taxon>
        <taxon>eudicotyledons</taxon>
        <taxon>Gunneridae</taxon>
        <taxon>Pentapetalae</taxon>
        <taxon>rosids</taxon>
        <taxon>malvids</taxon>
        <taxon>Myrtales</taxon>
        <taxon>Myrtaceae</taxon>
        <taxon>Myrtoideae</taxon>
        <taxon>Eucalypteae</taxon>
        <taxon>Eucalyptus</taxon>
    </lineage>
</organism>
<keyword evidence="2" id="KW-0805">Transcription regulation</keyword>
<dbReference type="eggNOG" id="ENOG502R4DP">
    <property type="taxonomic scope" value="Eukaryota"/>
</dbReference>
<evidence type="ECO:0000259" key="6">
    <source>
        <dbReference type="PROSITE" id="PS50888"/>
    </source>
</evidence>
<keyword evidence="4" id="KW-0539">Nucleus</keyword>
<protein>
    <recommendedName>
        <fullName evidence="6">BHLH domain-containing protein</fullName>
    </recommendedName>
</protein>
<feature type="region of interest" description="Disordered" evidence="5">
    <location>
        <begin position="131"/>
        <end position="198"/>
    </location>
</feature>
<dbReference type="STRING" id="71139.A0A059CCK6"/>
<dbReference type="KEGG" id="egr:104442543"/>
<dbReference type="SUPFAM" id="SSF47459">
    <property type="entry name" value="HLH, helix-loop-helix DNA-binding domain"/>
    <property type="match status" value="1"/>
</dbReference>
<dbReference type="OMA" id="PDSCSNY"/>
<dbReference type="GO" id="GO:0005634">
    <property type="term" value="C:nucleus"/>
    <property type="evidence" value="ECO:0007669"/>
    <property type="project" value="UniProtKB-SubCell"/>
</dbReference>
<feature type="compositionally biased region" description="Acidic residues" evidence="5">
    <location>
        <begin position="131"/>
        <end position="143"/>
    </location>
</feature>
<feature type="compositionally biased region" description="Low complexity" evidence="5">
    <location>
        <begin position="154"/>
        <end position="190"/>
    </location>
</feature>
<dbReference type="InterPro" id="IPR037546">
    <property type="entry name" value="SAC51-like"/>
</dbReference>
<evidence type="ECO:0000313" key="7">
    <source>
        <dbReference type="EMBL" id="KCW75949.1"/>
    </source>
</evidence>
<dbReference type="Pfam" id="PF23173">
    <property type="entry name" value="bHLH_SAC51"/>
    <property type="match status" value="1"/>
</dbReference>